<organism evidence="14 15">
    <name type="scientific">Vanilla planifolia</name>
    <name type="common">Vanilla</name>
    <dbReference type="NCBI Taxonomy" id="51239"/>
    <lineage>
        <taxon>Eukaryota</taxon>
        <taxon>Viridiplantae</taxon>
        <taxon>Streptophyta</taxon>
        <taxon>Embryophyta</taxon>
        <taxon>Tracheophyta</taxon>
        <taxon>Spermatophyta</taxon>
        <taxon>Magnoliopsida</taxon>
        <taxon>Liliopsida</taxon>
        <taxon>Asparagales</taxon>
        <taxon>Orchidaceae</taxon>
        <taxon>Vanilloideae</taxon>
        <taxon>Vanilleae</taxon>
        <taxon>Vanilla</taxon>
    </lineage>
</organism>
<comment type="subunit">
    <text evidence="4">Monomer.</text>
</comment>
<dbReference type="SMART" id="SM00642">
    <property type="entry name" value="Aamy"/>
    <property type="match status" value="1"/>
</dbReference>
<name>A0A835RLX6_VANPL</name>
<keyword evidence="8" id="KW-0119">Carbohydrate metabolism</keyword>
<gene>
    <name evidence="14" type="ORF">HPP92_007498</name>
</gene>
<dbReference type="SUPFAM" id="SSF51011">
    <property type="entry name" value="Glycosyl hydrolase domain"/>
    <property type="match status" value="1"/>
</dbReference>
<evidence type="ECO:0000256" key="7">
    <source>
        <dbReference type="ARBA" id="ARBA00022801"/>
    </source>
</evidence>
<dbReference type="InterPro" id="IPR006047">
    <property type="entry name" value="GH13_cat_dom"/>
</dbReference>
<dbReference type="SMART" id="SM00810">
    <property type="entry name" value="Alpha-amyl_C2"/>
    <property type="match status" value="1"/>
</dbReference>
<dbReference type="Proteomes" id="UP000639772">
    <property type="component" value="Chromosome 3"/>
</dbReference>
<sequence length="912" mass="103417">MALLLWKPLLHPSWKESPTFLSGNNRKPKVIRVINFHGSAVAIVGRLRHPAVRRVLPIVRAKVSEASSAVSKSDAVFSETFPLKLVKAVEGKVSVKLCRVDEEGSRMQAVISCNLEGKWILHWGVTYCNDFSREWDQPPPEMRPPFSVPIKDYAIETPFKRSLSTMEGEVLHEVHISWDSSSAVAAIHFVLREEETGAWFQHKGRDFRIQLVSHLQDEIGSENGKQTFSIFPGSFDQIANLLLKPGVSHCIDEESNPNVIDPMQKLKHNSDIYEEYSIIKEEFSQNYLGVTVRRSSEADKTLVYFDTNVPGDVIIHWGVCKDEKRIWEIPPPPFPPSTTVFRQKALQTILQSKPGDSGSLGCFSLGPDIRGLLFVLKLNEYTWLTNKGTDFYVPLTCGRNFSNQIIGDSKASEEERLIVNEIKDGEQKVAEIYKESDKSSYTANIISGIRNLVSDISSERVEKKKNIEAQEGILREIEKLAAEAYSIYSKSVSSSVVESVPEATDLKPSVELCSGTGSGHEILCQGFNWESHKSGKWYCELKSKVDELASIGFTTVWLPPPTESVSPEGYMPKDLYNLNSRYGSMEELKDLVKRFHDVGIKVLGDVVLNHRCAHYKNSNGIWNLFGGRLSWDDRAIVADDPHFQEEEIKSSGDNFHAAPNIDHSQEFVRKDLKEWLLWLRKEVGYDGWRLDFVRGFWGGYVKDYLEASEPYFAVGEYWDSLNYKYGEMEYNQDAHRQRIIDWMNAANGSAGAFDVTTKGILHTALGKCEYWRLSDEKGKPPGVVGWWPSRAVTFIENHDTGSTQGHWRFPSDKEMQGYAYILTHPGTPTVFYDHVFSHHQQEISKLISLRKRCKIHCRSKVKIMKAEKDIYVAEIDEKITVKIGPGGFEPSNGLKNWILAAEGKEYKVWEAA</sequence>
<dbReference type="Gene3D" id="3.20.20.80">
    <property type="entry name" value="Glycosidases"/>
    <property type="match status" value="1"/>
</dbReference>
<dbReference type="CDD" id="cd11314">
    <property type="entry name" value="AmyAc_arch_bac_plant_AmyA"/>
    <property type="match status" value="1"/>
</dbReference>
<dbReference type="Pfam" id="PF07821">
    <property type="entry name" value="Alpha-amyl_C2"/>
    <property type="match status" value="1"/>
</dbReference>
<evidence type="ECO:0000256" key="2">
    <source>
        <dbReference type="ARBA" id="ARBA00001913"/>
    </source>
</evidence>
<evidence type="ECO:0000256" key="6">
    <source>
        <dbReference type="ARBA" id="ARBA00022723"/>
    </source>
</evidence>
<proteinExistence type="inferred from homology"/>
<evidence type="ECO:0000256" key="1">
    <source>
        <dbReference type="ARBA" id="ARBA00000548"/>
    </source>
</evidence>
<evidence type="ECO:0000256" key="4">
    <source>
        <dbReference type="ARBA" id="ARBA00011245"/>
    </source>
</evidence>
<evidence type="ECO:0000313" key="14">
    <source>
        <dbReference type="EMBL" id="KAG0490635.1"/>
    </source>
</evidence>
<comment type="catalytic activity">
    <reaction evidence="1">
        <text>Endohydrolysis of (1-&gt;4)-alpha-D-glucosidic linkages in polysaccharides containing three or more (1-&gt;4)-alpha-linked D-glucose units.</text>
        <dbReference type="EC" id="3.2.1.1"/>
    </reaction>
</comment>
<evidence type="ECO:0000259" key="12">
    <source>
        <dbReference type="SMART" id="SM00642"/>
    </source>
</evidence>
<keyword evidence="6" id="KW-0479">Metal-binding</keyword>
<dbReference type="Pfam" id="PF00128">
    <property type="entry name" value="Alpha-amylase"/>
    <property type="match status" value="1"/>
</dbReference>
<evidence type="ECO:0000256" key="10">
    <source>
        <dbReference type="ARBA" id="ARBA00030238"/>
    </source>
</evidence>
<evidence type="ECO:0000256" key="8">
    <source>
        <dbReference type="ARBA" id="ARBA00023277"/>
    </source>
</evidence>
<dbReference type="Pfam" id="PF23166">
    <property type="entry name" value="Ig_N_CWD1"/>
    <property type="match status" value="2"/>
</dbReference>
<dbReference type="InterPro" id="IPR056301">
    <property type="entry name" value="GWD-like_N_Ig"/>
</dbReference>
<dbReference type="PANTHER" id="PTHR43447">
    <property type="entry name" value="ALPHA-AMYLASE"/>
    <property type="match status" value="1"/>
</dbReference>
<accession>A0A835RLX6</accession>
<keyword evidence="7" id="KW-0378">Hydrolase</keyword>
<comment type="similarity">
    <text evidence="3 11">Belongs to the glycosyl hydrolase 13 family.</text>
</comment>
<dbReference type="PRINTS" id="PR00110">
    <property type="entry name" value="ALPHAAMYLASE"/>
</dbReference>
<comment type="caution">
    <text evidence="14">The sequence shown here is derived from an EMBL/GenBank/DDBJ whole genome shotgun (WGS) entry which is preliminary data.</text>
</comment>
<dbReference type="GO" id="GO:0004556">
    <property type="term" value="F:alpha-amylase activity"/>
    <property type="evidence" value="ECO:0007669"/>
    <property type="project" value="UniProtKB-EC"/>
</dbReference>
<feature type="domain" description="Alpha-amylase C-terminal beta-sheet" evidence="13">
    <location>
        <begin position="851"/>
        <end position="911"/>
    </location>
</feature>
<dbReference type="OrthoDB" id="550577at2759"/>
<dbReference type="InterPro" id="IPR012850">
    <property type="entry name" value="A-amylase_bs_C"/>
</dbReference>
<dbReference type="EC" id="3.2.1.1" evidence="5"/>
<dbReference type="InterPro" id="IPR006046">
    <property type="entry name" value="Alpha_amylase"/>
</dbReference>
<dbReference type="InterPro" id="IPR017853">
    <property type="entry name" value="GH"/>
</dbReference>
<comment type="cofactor">
    <cofactor evidence="2">
        <name>Ca(2+)</name>
        <dbReference type="ChEBI" id="CHEBI:29108"/>
    </cofactor>
</comment>
<evidence type="ECO:0000256" key="5">
    <source>
        <dbReference type="ARBA" id="ARBA00012595"/>
    </source>
</evidence>
<dbReference type="EMBL" id="JADCNM010000003">
    <property type="protein sequence ID" value="KAG0490635.1"/>
    <property type="molecule type" value="Genomic_DNA"/>
</dbReference>
<dbReference type="InterPro" id="IPR013780">
    <property type="entry name" value="Glyco_hydro_b"/>
</dbReference>
<evidence type="ECO:0000313" key="15">
    <source>
        <dbReference type="Proteomes" id="UP000639772"/>
    </source>
</evidence>
<dbReference type="SUPFAM" id="SSF51445">
    <property type="entry name" value="(Trans)glycosidases"/>
    <property type="match status" value="1"/>
</dbReference>
<dbReference type="AlphaFoldDB" id="A0A835RLX6"/>
<protein>
    <recommendedName>
        <fullName evidence="5">alpha-amylase</fullName>
        <ecNumber evidence="5">3.2.1.1</ecNumber>
    </recommendedName>
    <alternativeName>
        <fullName evidence="10">1,4-alpha-D-glucan glucanohydrolase</fullName>
    </alternativeName>
</protein>
<evidence type="ECO:0000256" key="11">
    <source>
        <dbReference type="RuleBase" id="RU003615"/>
    </source>
</evidence>
<keyword evidence="9" id="KW-0326">Glycosidase</keyword>
<dbReference type="Gene3D" id="2.60.40.1180">
    <property type="entry name" value="Golgi alpha-mannosidase II"/>
    <property type="match status" value="1"/>
</dbReference>
<reference evidence="14 15" key="1">
    <citation type="journal article" date="2020" name="Nat. Food">
        <title>A phased Vanilla planifolia genome enables genetic improvement of flavour and production.</title>
        <authorList>
            <person name="Hasing T."/>
            <person name="Tang H."/>
            <person name="Brym M."/>
            <person name="Khazi F."/>
            <person name="Huang T."/>
            <person name="Chambers A.H."/>
        </authorList>
    </citation>
    <scope>NUCLEOTIDE SEQUENCE [LARGE SCALE GENOMIC DNA]</scope>
    <source>
        <tissue evidence="14">Leaf</tissue>
    </source>
</reference>
<dbReference type="GO" id="GO:0005509">
    <property type="term" value="F:calcium ion binding"/>
    <property type="evidence" value="ECO:0007669"/>
    <property type="project" value="InterPro"/>
</dbReference>
<evidence type="ECO:0000256" key="3">
    <source>
        <dbReference type="ARBA" id="ARBA00008061"/>
    </source>
</evidence>
<evidence type="ECO:0000256" key="9">
    <source>
        <dbReference type="ARBA" id="ARBA00023295"/>
    </source>
</evidence>
<evidence type="ECO:0000259" key="13">
    <source>
        <dbReference type="SMART" id="SM00810"/>
    </source>
</evidence>
<dbReference type="GO" id="GO:0005975">
    <property type="term" value="P:carbohydrate metabolic process"/>
    <property type="evidence" value="ECO:0007669"/>
    <property type="project" value="InterPro"/>
</dbReference>
<feature type="domain" description="Glycosyl hydrolase family 13 catalytic" evidence="12">
    <location>
        <begin position="521"/>
        <end position="850"/>
    </location>
</feature>